<protein>
    <submittedName>
        <fullName evidence="1">Uncharacterized protein</fullName>
    </submittedName>
</protein>
<name>A0ACC1BQ08_9ROSI</name>
<gene>
    <name evidence="1" type="ORF">Patl1_06509</name>
</gene>
<evidence type="ECO:0000313" key="1">
    <source>
        <dbReference type="EMBL" id="KAJ0101020.1"/>
    </source>
</evidence>
<reference evidence="2" key="1">
    <citation type="journal article" date="2023" name="G3 (Bethesda)">
        <title>Genome assembly and association tests identify interacting loci associated with vigor, precocity, and sex in interspecific pistachio rootstocks.</title>
        <authorList>
            <person name="Palmer W."/>
            <person name="Jacygrad E."/>
            <person name="Sagayaradj S."/>
            <person name="Cavanaugh K."/>
            <person name="Han R."/>
            <person name="Bertier L."/>
            <person name="Beede B."/>
            <person name="Kafkas S."/>
            <person name="Golino D."/>
            <person name="Preece J."/>
            <person name="Michelmore R."/>
        </authorList>
    </citation>
    <scope>NUCLEOTIDE SEQUENCE [LARGE SCALE GENOMIC DNA]</scope>
</reference>
<organism evidence="1 2">
    <name type="scientific">Pistacia atlantica</name>
    <dbReference type="NCBI Taxonomy" id="434234"/>
    <lineage>
        <taxon>Eukaryota</taxon>
        <taxon>Viridiplantae</taxon>
        <taxon>Streptophyta</taxon>
        <taxon>Embryophyta</taxon>
        <taxon>Tracheophyta</taxon>
        <taxon>Spermatophyta</taxon>
        <taxon>Magnoliopsida</taxon>
        <taxon>eudicotyledons</taxon>
        <taxon>Gunneridae</taxon>
        <taxon>Pentapetalae</taxon>
        <taxon>rosids</taxon>
        <taxon>malvids</taxon>
        <taxon>Sapindales</taxon>
        <taxon>Anacardiaceae</taxon>
        <taxon>Pistacia</taxon>
    </lineage>
</organism>
<comment type="caution">
    <text evidence="1">The sequence shown here is derived from an EMBL/GenBank/DDBJ whole genome shotgun (WGS) entry which is preliminary data.</text>
</comment>
<keyword evidence="2" id="KW-1185">Reference proteome</keyword>
<accession>A0ACC1BQ08</accession>
<dbReference type="Proteomes" id="UP001164250">
    <property type="component" value="Chromosome 3"/>
</dbReference>
<dbReference type="EMBL" id="CM047899">
    <property type="protein sequence ID" value="KAJ0101020.1"/>
    <property type="molecule type" value="Genomic_DNA"/>
</dbReference>
<evidence type="ECO:0000313" key="2">
    <source>
        <dbReference type="Proteomes" id="UP001164250"/>
    </source>
</evidence>
<proteinExistence type="predicted"/>
<sequence>MCCFPTQLCSCCICVICVAIIIGGLFGFGVFSDLFRTIKHTVHVECDRNLQGFACGRPFLSYQAPPGPF</sequence>